<feature type="compositionally biased region" description="Pro residues" evidence="1">
    <location>
        <begin position="733"/>
        <end position="742"/>
    </location>
</feature>
<feature type="compositionally biased region" description="Basic and acidic residues" evidence="1">
    <location>
        <begin position="920"/>
        <end position="937"/>
    </location>
</feature>
<name>A0AAW0D855_9AGAR</name>
<keyword evidence="3" id="KW-1185">Reference proteome</keyword>
<feature type="compositionally biased region" description="Pro residues" evidence="1">
    <location>
        <begin position="695"/>
        <end position="706"/>
    </location>
</feature>
<feature type="compositionally biased region" description="Acidic residues" evidence="1">
    <location>
        <begin position="890"/>
        <end position="901"/>
    </location>
</feature>
<reference evidence="2 3" key="1">
    <citation type="submission" date="2024-01" db="EMBL/GenBank/DDBJ databases">
        <title>A draft genome for a cacao thread blight-causing isolate of Paramarasmius palmivorus.</title>
        <authorList>
            <person name="Baruah I.K."/>
            <person name="Bukari Y."/>
            <person name="Amoako-Attah I."/>
            <person name="Meinhardt L.W."/>
            <person name="Bailey B.A."/>
            <person name="Cohen S.P."/>
        </authorList>
    </citation>
    <scope>NUCLEOTIDE SEQUENCE [LARGE SCALE GENOMIC DNA]</scope>
    <source>
        <strain evidence="2 3">GH-12</strain>
    </source>
</reference>
<evidence type="ECO:0000256" key="1">
    <source>
        <dbReference type="SAM" id="MobiDB-lite"/>
    </source>
</evidence>
<sequence>MFKSTQSIMKNSSNAPKAYTLSEESIRQLEEAKKVYRDEFKQRNPHGVKLSQLSNSCQTELRTLRAQAANRLLELSCLKDDMGKTTENRDNWHKSLTKRLERHHDKWAEEIRKLANTSSTTSNPSPPLDPAPNTTIKAPNKKVMNKIVNKILGISSGRNLFSEEMSKDVDSRAKVIQTMDGMPDEFVAARSIALSELWHCLKPHEQQEWNDKAKSEVHDLPPELLEGILRGTLDLLGPAVMTLIFAKVNNEGQPQAFVMDLSSLDDRFKISNAIQARLAESSICAIANRVAVDMFEELNSRKSHALRFDRNVDEFDMELPEGCAVVYNFFQEVWGSDDIPWDEIDRYYDHTLWDFPRGLHDPRQCKTWPELMDIVNCLKASASPFSFTFQDNPQPSFSDLIPRFTHNPTPETSTAKKALECIKEYILSLWRHFSADMPLPSETFHGYHDTKRWPFPGGGSLSRPDHLRKWEDLQQFIHFFKLHSGPDAQDPFHFIHITPSHQLPTFDNSDLSSSQPPQDEISPERQSLPRGSQTPLLQGSVSPPSSRPPEEVHQMPPSWPQLSPLPLSQPSLEKSSRVSPPSQDDTFRERPPLPQGLEASQVLPLLPPTCGERPPLPPVSQGSQEMPPPPTFPSPPSRDESFRDQPPLPRVSQVSRGEASRVPPPPPLTSRDDMSREQLPLPQVSQGSRDKGPREMPPPRSSPSPPSREDSFRDQPPMPQVSRVARGEASRVSPPPPPPTPLSPQCRDDGSQKLPLLRHGSLSPLSRVSMPSPLASLSSQPPYLRQGSPSPPSSQSQGSRDPSFSPPTSPSPQPEGNLSQVLSDTHRNSLSRPSHNLPKENQNRLVIRLPTRKAPSIVANNSPAPDDQDSESELFDRGTYVGHLILDGQGDQDENEESDESDVAHDGPETSLPAKRRRTAERPEPAKRTKRNAEHDTIIAPANRTTGTSAVYRHASARYVDTHSPPAKKEFKAEILDGKRRCHGRRRDEDP</sequence>
<evidence type="ECO:0000313" key="2">
    <source>
        <dbReference type="EMBL" id="KAK7047128.1"/>
    </source>
</evidence>
<feature type="region of interest" description="Disordered" evidence="1">
    <location>
        <begin position="114"/>
        <end position="137"/>
    </location>
</feature>
<feature type="region of interest" description="Disordered" evidence="1">
    <location>
        <begin position="503"/>
        <end position="949"/>
    </location>
</feature>
<gene>
    <name evidence="2" type="ORF">VNI00_006793</name>
</gene>
<accession>A0AAW0D855</accession>
<dbReference type="AlphaFoldDB" id="A0AAW0D855"/>
<proteinExistence type="predicted"/>
<dbReference type="Proteomes" id="UP001383192">
    <property type="component" value="Unassembled WGS sequence"/>
</dbReference>
<feature type="compositionally biased region" description="Pro residues" evidence="1">
    <location>
        <begin position="804"/>
        <end position="813"/>
    </location>
</feature>
<feature type="compositionally biased region" description="Low complexity" evidence="1">
    <location>
        <begin position="560"/>
        <end position="572"/>
    </location>
</feature>
<feature type="compositionally biased region" description="Pro residues" evidence="1">
    <location>
        <begin position="626"/>
        <end position="636"/>
    </location>
</feature>
<feature type="compositionally biased region" description="Polar residues" evidence="1">
    <location>
        <begin position="816"/>
        <end position="836"/>
    </location>
</feature>
<dbReference type="EMBL" id="JAYKXP010000021">
    <property type="protein sequence ID" value="KAK7047128.1"/>
    <property type="molecule type" value="Genomic_DNA"/>
</dbReference>
<feature type="compositionally biased region" description="Polar residues" evidence="1">
    <location>
        <begin position="503"/>
        <end position="517"/>
    </location>
</feature>
<protein>
    <submittedName>
        <fullName evidence="2">Uncharacterized protein</fullName>
    </submittedName>
</protein>
<evidence type="ECO:0000313" key="3">
    <source>
        <dbReference type="Proteomes" id="UP001383192"/>
    </source>
</evidence>
<comment type="caution">
    <text evidence="2">The sequence shown here is derived from an EMBL/GenBank/DDBJ whole genome shotgun (WGS) entry which is preliminary data.</text>
</comment>
<feature type="compositionally biased region" description="Polar residues" evidence="1">
    <location>
        <begin position="529"/>
        <end position="539"/>
    </location>
</feature>
<organism evidence="2 3">
    <name type="scientific">Paramarasmius palmivorus</name>
    <dbReference type="NCBI Taxonomy" id="297713"/>
    <lineage>
        <taxon>Eukaryota</taxon>
        <taxon>Fungi</taxon>
        <taxon>Dikarya</taxon>
        <taxon>Basidiomycota</taxon>
        <taxon>Agaricomycotina</taxon>
        <taxon>Agaricomycetes</taxon>
        <taxon>Agaricomycetidae</taxon>
        <taxon>Agaricales</taxon>
        <taxon>Marasmiineae</taxon>
        <taxon>Marasmiaceae</taxon>
        <taxon>Paramarasmius</taxon>
    </lineage>
</organism>
<feature type="compositionally biased region" description="Low complexity" evidence="1">
    <location>
        <begin position="769"/>
        <end position="803"/>
    </location>
</feature>